<evidence type="ECO:0000313" key="2">
    <source>
        <dbReference type="EMBL" id="SDG70338.1"/>
    </source>
</evidence>
<dbReference type="InterPro" id="IPR010985">
    <property type="entry name" value="Ribbon_hlx_hlx"/>
</dbReference>
<organism evidence="2 3">
    <name type="scientific">Roseospirillum parvum</name>
    <dbReference type="NCBI Taxonomy" id="83401"/>
    <lineage>
        <taxon>Bacteria</taxon>
        <taxon>Pseudomonadati</taxon>
        <taxon>Pseudomonadota</taxon>
        <taxon>Alphaproteobacteria</taxon>
        <taxon>Rhodospirillales</taxon>
        <taxon>Rhodospirillaceae</taxon>
        <taxon>Roseospirillum</taxon>
    </lineage>
</organism>
<dbReference type="SUPFAM" id="SSF47598">
    <property type="entry name" value="Ribbon-helix-helix"/>
    <property type="match status" value="1"/>
</dbReference>
<dbReference type="Proteomes" id="UP000217076">
    <property type="component" value="Unassembled WGS sequence"/>
</dbReference>
<dbReference type="OrthoDB" id="7364760at2"/>
<feature type="domain" description="Ribbon-helix-helix protein CopG" evidence="1">
    <location>
        <begin position="5"/>
        <end position="42"/>
    </location>
</feature>
<name>A0A1G7WEH2_9PROT</name>
<accession>A0A1G7WEH2</accession>
<reference evidence="3" key="1">
    <citation type="submission" date="2016-10" db="EMBL/GenBank/DDBJ databases">
        <authorList>
            <person name="Varghese N."/>
            <person name="Submissions S."/>
        </authorList>
    </citation>
    <scope>NUCLEOTIDE SEQUENCE [LARGE SCALE GENOMIC DNA]</scope>
    <source>
        <strain evidence="3">930I</strain>
    </source>
</reference>
<dbReference type="EMBL" id="FNCV01000002">
    <property type="protein sequence ID" value="SDG70338.1"/>
    <property type="molecule type" value="Genomic_DNA"/>
</dbReference>
<keyword evidence="3" id="KW-1185">Reference proteome</keyword>
<gene>
    <name evidence="2" type="ORF">SAMN05421742_102168</name>
</gene>
<proteinExistence type="predicted"/>
<evidence type="ECO:0000313" key="3">
    <source>
        <dbReference type="Proteomes" id="UP000217076"/>
    </source>
</evidence>
<sequence>MSTTRLTIELDAQLTERLDRLAADGERTREDVLMQALAEFIETWEAYSDTVTALNVGDEERVVLRAVNQ</sequence>
<evidence type="ECO:0000259" key="1">
    <source>
        <dbReference type="Pfam" id="PF01402"/>
    </source>
</evidence>
<dbReference type="STRING" id="83401.SAMN05421742_102168"/>
<dbReference type="Pfam" id="PF01402">
    <property type="entry name" value="RHH_1"/>
    <property type="match status" value="1"/>
</dbReference>
<dbReference type="RefSeq" id="WP_092615721.1">
    <property type="nucleotide sequence ID" value="NZ_FNCV01000002.1"/>
</dbReference>
<dbReference type="AlphaFoldDB" id="A0A1G7WEH2"/>
<protein>
    <submittedName>
        <fullName evidence="2">Ribbon-helix-helix protein, copG family</fullName>
    </submittedName>
</protein>
<dbReference type="InterPro" id="IPR002145">
    <property type="entry name" value="CopG"/>
</dbReference>
<dbReference type="GO" id="GO:0006355">
    <property type="term" value="P:regulation of DNA-templated transcription"/>
    <property type="evidence" value="ECO:0007669"/>
    <property type="project" value="InterPro"/>
</dbReference>